<reference evidence="1" key="1">
    <citation type="journal article" date="2020" name="Nature">
        <title>Giant virus diversity and host interactions through global metagenomics.</title>
        <authorList>
            <person name="Schulz F."/>
            <person name="Roux S."/>
            <person name="Paez-Espino D."/>
            <person name="Jungbluth S."/>
            <person name="Walsh D.A."/>
            <person name="Denef V.J."/>
            <person name="McMahon K.D."/>
            <person name="Konstantinidis K.T."/>
            <person name="Eloe-Fadrosh E.A."/>
            <person name="Kyrpides N.C."/>
            <person name="Woyke T."/>
        </authorList>
    </citation>
    <scope>NUCLEOTIDE SEQUENCE</scope>
    <source>
        <strain evidence="1">GVMAG-M-3300023184-186</strain>
    </source>
</reference>
<dbReference type="AlphaFoldDB" id="A0A6C0I175"/>
<name>A0A6C0I175_9ZZZZ</name>
<evidence type="ECO:0000313" key="1">
    <source>
        <dbReference type="EMBL" id="QHT86552.1"/>
    </source>
</evidence>
<organism evidence="1">
    <name type="scientific">viral metagenome</name>
    <dbReference type="NCBI Taxonomy" id="1070528"/>
    <lineage>
        <taxon>unclassified sequences</taxon>
        <taxon>metagenomes</taxon>
        <taxon>organismal metagenomes</taxon>
    </lineage>
</organism>
<dbReference type="EMBL" id="MN740071">
    <property type="protein sequence ID" value="QHT86552.1"/>
    <property type="molecule type" value="Genomic_DNA"/>
</dbReference>
<accession>A0A6C0I175</accession>
<proteinExistence type="predicted"/>
<protein>
    <submittedName>
        <fullName evidence="1">Uncharacterized protein</fullName>
    </submittedName>
</protein>
<sequence>MQKVDNTSEDKYSQAVDNLKQLLRNEKKYRTIFKLINNGGLIEDIDVKILADIVISERELILANFESELDNLSSLNKRLIQFTREPQPSINKAKKLLSTICINIYDIIACRIDKETDLSSLRKDLRKNIDRRFSLKMAKKYVNIACFLKRL</sequence>